<dbReference type="InterPro" id="IPR036705">
    <property type="entry name" value="Ribosyl_crysJ1_sf"/>
</dbReference>
<proteinExistence type="predicted"/>
<dbReference type="InterPro" id="IPR005502">
    <property type="entry name" value="Ribosyl_crysJ1"/>
</dbReference>
<organism evidence="1 2">
    <name type="scientific">Pseudoflavonifractor hominis</name>
    <dbReference type="NCBI Taxonomy" id="2763059"/>
    <lineage>
        <taxon>Bacteria</taxon>
        <taxon>Bacillati</taxon>
        <taxon>Bacillota</taxon>
        <taxon>Clostridia</taxon>
        <taxon>Eubacteriales</taxon>
        <taxon>Oscillospiraceae</taxon>
        <taxon>Pseudoflavonifractor</taxon>
    </lineage>
</organism>
<gene>
    <name evidence="1" type="ORF">H8S34_03480</name>
</gene>
<sequence length="445" mass="49067">MLEQDLWLRAADDIAWELRQAQQEGRTIPQELQQQIQNLPSGGSREQAAWKLYDAIAQLPVDPAQAAREPDDLDAIRALRPQSPPLTLSGDVEDRVLGGWLGRCAGCLLGQPVESWTRARIQGLLKETNNYPIARYLSSDLPEEVRKRWDVTDGPGPYDALHKNWINLIDCMREDDDTNYTVFSLKILERVGRDFTSEDVAVGWLTSLPFLLTCSAERVAYRNLANLVPPPASASLRNPYREWIGAQIRTDLYGWVNPCDPETAADMAWRDARISHTKNGIYGAMFAAAMSAAAFGGGTPAAILRQGLGQIPAHSRLTAAVEEVLQWHADGLSAEEAVERVHQAWDETDSFDWCHVIPNAMLVAMALLWGECDFTRTIGLAVECGFDTDCNAATAGSVLGVLLGAKALPAQWIEPLADRLQTGVHGYPEASISDLARRTVALMKR</sequence>
<name>A0ABR7HQV3_9FIRM</name>
<evidence type="ECO:0000313" key="2">
    <source>
        <dbReference type="Proteomes" id="UP000660021"/>
    </source>
</evidence>
<dbReference type="RefSeq" id="WP_186963057.1">
    <property type="nucleotide sequence ID" value="NZ_JACOPR010000002.1"/>
</dbReference>
<comment type="caution">
    <text evidence="1">The sequence shown here is derived from an EMBL/GenBank/DDBJ whole genome shotgun (WGS) entry which is preliminary data.</text>
</comment>
<keyword evidence="2" id="KW-1185">Reference proteome</keyword>
<protein>
    <submittedName>
        <fullName evidence="1">ADP-ribosylglycohydrolase family protein</fullName>
    </submittedName>
</protein>
<dbReference type="PANTHER" id="PTHR16222">
    <property type="entry name" value="ADP-RIBOSYLGLYCOHYDROLASE"/>
    <property type="match status" value="1"/>
</dbReference>
<dbReference type="Pfam" id="PF03747">
    <property type="entry name" value="ADP_ribosyl_GH"/>
    <property type="match status" value="1"/>
</dbReference>
<dbReference type="Gene3D" id="1.10.4080.10">
    <property type="entry name" value="ADP-ribosylation/Crystallin J1"/>
    <property type="match status" value="1"/>
</dbReference>
<dbReference type="EMBL" id="JACOPR010000002">
    <property type="protein sequence ID" value="MBC5729893.1"/>
    <property type="molecule type" value="Genomic_DNA"/>
</dbReference>
<dbReference type="Proteomes" id="UP000660021">
    <property type="component" value="Unassembled WGS sequence"/>
</dbReference>
<accession>A0ABR7HQV3</accession>
<reference evidence="1 2" key="1">
    <citation type="submission" date="2020-08" db="EMBL/GenBank/DDBJ databases">
        <title>Genome public.</title>
        <authorList>
            <person name="Liu C."/>
            <person name="Sun Q."/>
        </authorList>
    </citation>
    <scope>NUCLEOTIDE SEQUENCE [LARGE SCALE GENOMIC DNA]</scope>
    <source>
        <strain evidence="1 2">New-38</strain>
    </source>
</reference>
<dbReference type="InterPro" id="IPR050792">
    <property type="entry name" value="ADP-ribosylglycohydrolase"/>
</dbReference>
<dbReference type="SUPFAM" id="SSF101478">
    <property type="entry name" value="ADP-ribosylglycohydrolase"/>
    <property type="match status" value="1"/>
</dbReference>
<dbReference type="PANTHER" id="PTHR16222:SF12">
    <property type="entry name" value="ADP-RIBOSYLGLYCOHYDROLASE-RELATED"/>
    <property type="match status" value="1"/>
</dbReference>
<evidence type="ECO:0000313" key="1">
    <source>
        <dbReference type="EMBL" id="MBC5729893.1"/>
    </source>
</evidence>